<reference evidence="3" key="1">
    <citation type="submission" date="2015-01" db="EMBL/GenBank/DDBJ databases">
        <authorList>
            <person name="Aksoy S."/>
            <person name="Warren W."/>
            <person name="Wilson R.K."/>
        </authorList>
    </citation>
    <scope>NUCLEOTIDE SEQUENCE [LARGE SCALE GENOMIC DNA]</scope>
    <source>
        <strain evidence="3">IAEA</strain>
    </source>
</reference>
<sequence length="108" mass="12121">MKLPLSIVFHTGAELDAVGIITGSCQAVAQRKVASAIKQKAQRRRERAIQEQAFSRPKCITAANQITTNSSYNNNNNNQGNSSNGSHSFIRSFVQYQQILHQQYRQQQ</sequence>
<proteinExistence type="predicted"/>
<accession>A0A1B0BFR0</accession>
<dbReference type="VEuPathDB" id="VectorBase:GPPI028601"/>
<organism evidence="2 3">
    <name type="scientific">Glossina palpalis gambiensis</name>
    <dbReference type="NCBI Taxonomy" id="67801"/>
    <lineage>
        <taxon>Eukaryota</taxon>
        <taxon>Metazoa</taxon>
        <taxon>Ecdysozoa</taxon>
        <taxon>Arthropoda</taxon>
        <taxon>Hexapoda</taxon>
        <taxon>Insecta</taxon>
        <taxon>Pterygota</taxon>
        <taxon>Neoptera</taxon>
        <taxon>Endopterygota</taxon>
        <taxon>Diptera</taxon>
        <taxon>Brachycera</taxon>
        <taxon>Muscomorpha</taxon>
        <taxon>Hippoboscoidea</taxon>
        <taxon>Glossinidae</taxon>
        <taxon>Glossina</taxon>
    </lineage>
</organism>
<feature type="compositionally biased region" description="Low complexity" evidence="1">
    <location>
        <begin position="69"/>
        <end position="87"/>
    </location>
</feature>
<keyword evidence="3" id="KW-1185">Reference proteome</keyword>
<feature type="region of interest" description="Disordered" evidence="1">
    <location>
        <begin position="68"/>
        <end position="87"/>
    </location>
</feature>
<evidence type="ECO:0000313" key="2">
    <source>
        <dbReference type="EnsemblMetazoa" id="GPPI028601-PA"/>
    </source>
</evidence>
<evidence type="ECO:0000313" key="3">
    <source>
        <dbReference type="Proteomes" id="UP000092460"/>
    </source>
</evidence>
<name>A0A1B0BFR0_9MUSC</name>
<dbReference type="Proteomes" id="UP000092460">
    <property type="component" value="Unassembled WGS sequence"/>
</dbReference>
<protein>
    <submittedName>
        <fullName evidence="2">Uncharacterized protein</fullName>
    </submittedName>
</protein>
<evidence type="ECO:0000256" key="1">
    <source>
        <dbReference type="SAM" id="MobiDB-lite"/>
    </source>
</evidence>
<reference evidence="2" key="2">
    <citation type="submission" date="2020-05" db="UniProtKB">
        <authorList>
            <consortium name="EnsemblMetazoa"/>
        </authorList>
    </citation>
    <scope>IDENTIFICATION</scope>
    <source>
        <strain evidence="2">IAEA</strain>
    </source>
</reference>
<dbReference type="EnsemblMetazoa" id="GPPI028601-RA">
    <property type="protein sequence ID" value="GPPI028601-PA"/>
    <property type="gene ID" value="GPPI028601"/>
</dbReference>
<dbReference type="AlphaFoldDB" id="A0A1B0BFR0"/>
<dbReference type="EMBL" id="JXJN01013637">
    <property type="status" value="NOT_ANNOTATED_CDS"/>
    <property type="molecule type" value="Genomic_DNA"/>
</dbReference>